<dbReference type="GO" id="GO:0005125">
    <property type="term" value="F:cytokine activity"/>
    <property type="evidence" value="ECO:0007669"/>
    <property type="project" value="InterPro"/>
</dbReference>
<dbReference type="RefSeq" id="XP_009048356.1">
    <property type="nucleotide sequence ID" value="XM_009050108.1"/>
</dbReference>
<name>V4CG15_LOTGI</name>
<dbReference type="GO" id="GO:0005576">
    <property type="term" value="C:extracellular region"/>
    <property type="evidence" value="ECO:0007669"/>
    <property type="project" value="UniProtKB-SubCell"/>
</dbReference>
<evidence type="ECO:0000313" key="6">
    <source>
        <dbReference type="EMBL" id="ESP00995.1"/>
    </source>
</evidence>
<keyword evidence="7" id="KW-1185">Reference proteome</keyword>
<evidence type="ECO:0000256" key="2">
    <source>
        <dbReference type="ARBA" id="ARBA00007236"/>
    </source>
</evidence>
<dbReference type="Proteomes" id="UP000030746">
    <property type="component" value="Unassembled WGS sequence"/>
</dbReference>
<dbReference type="GeneID" id="20242242"/>
<feature type="signal peptide" evidence="5">
    <location>
        <begin position="1"/>
        <end position="23"/>
    </location>
</feature>
<protein>
    <submittedName>
        <fullName evidence="6">Uncharacterized protein</fullName>
    </submittedName>
</protein>
<dbReference type="InterPro" id="IPR029034">
    <property type="entry name" value="Cystine-knot_cytokine"/>
</dbReference>
<keyword evidence="3" id="KW-0964">Secreted</keyword>
<dbReference type="Pfam" id="PF06083">
    <property type="entry name" value="IL17"/>
    <property type="match status" value="1"/>
</dbReference>
<dbReference type="InterPro" id="IPR010345">
    <property type="entry name" value="IL-17_fam"/>
</dbReference>
<keyword evidence="4 5" id="KW-0732">Signal</keyword>
<reference evidence="6 7" key="1">
    <citation type="journal article" date="2013" name="Nature">
        <title>Insights into bilaterian evolution from three spiralian genomes.</title>
        <authorList>
            <person name="Simakov O."/>
            <person name="Marletaz F."/>
            <person name="Cho S.J."/>
            <person name="Edsinger-Gonzales E."/>
            <person name="Havlak P."/>
            <person name="Hellsten U."/>
            <person name="Kuo D.H."/>
            <person name="Larsson T."/>
            <person name="Lv J."/>
            <person name="Arendt D."/>
            <person name="Savage R."/>
            <person name="Osoegawa K."/>
            <person name="de Jong P."/>
            <person name="Grimwood J."/>
            <person name="Chapman J.A."/>
            <person name="Shapiro H."/>
            <person name="Aerts A."/>
            <person name="Otillar R.P."/>
            <person name="Terry A.Y."/>
            <person name="Boore J.L."/>
            <person name="Grigoriev I.V."/>
            <person name="Lindberg D.R."/>
            <person name="Seaver E.C."/>
            <person name="Weisblat D.A."/>
            <person name="Putnam N.H."/>
            <person name="Rokhsar D.S."/>
        </authorList>
    </citation>
    <scope>NUCLEOTIDE SEQUENCE [LARGE SCALE GENOMIC DNA]</scope>
</reference>
<dbReference type="KEGG" id="lgi:LOTGIDRAFT_172928"/>
<dbReference type="CTD" id="20242242"/>
<proteinExistence type="inferred from homology"/>
<feature type="chain" id="PRO_5004719906" evidence="5">
    <location>
        <begin position="24"/>
        <end position="154"/>
    </location>
</feature>
<evidence type="ECO:0000256" key="4">
    <source>
        <dbReference type="ARBA" id="ARBA00022729"/>
    </source>
</evidence>
<dbReference type="AlphaFoldDB" id="V4CG15"/>
<dbReference type="Gene3D" id="2.10.90.10">
    <property type="entry name" value="Cystine-knot cytokines"/>
    <property type="match status" value="1"/>
</dbReference>
<evidence type="ECO:0000256" key="3">
    <source>
        <dbReference type="ARBA" id="ARBA00022525"/>
    </source>
</evidence>
<gene>
    <name evidence="6" type="ORF">LOTGIDRAFT_172928</name>
</gene>
<sequence length="154" mass="18037">MTANNFLTILIILLWNWSDSSEGHVCLQSTNLIESWRNWDIEITTERLRESGLFNTCPSMLALGPFSPDQDRSSCPWYYVNNRDRHRLPSVIQEARCNCTRCFGTNEDSYCREQYVNVPVLFCFPLDDSQCSVRFDRISVGCSCYFPRRLENIR</sequence>
<comment type="subcellular location">
    <subcellularLocation>
        <location evidence="1">Secreted</location>
    </subcellularLocation>
</comment>
<organism evidence="6 7">
    <name type="scientific">Lottia gigantea</name>
    <name type="common">Giant owl limpet</name>
    <dbReference type="NCBI Taxonomy" id="225164"/>
    <lineage>
        <taxon>Eukaryota</taxon>
        <taxon>Metazoa</taxon>
        <taxon>Spiralia</taxon>
        <taxon>Lophotrochozoa</taxon>
        <taxon>Mollusca</taxon>
        <taxon>Gastropoda</taxon>
        <taxon>Patellogastropoda</taxon>
        <taxon>Lottioidea</taxon>
        <taxon>Lottiidae</taxon>
        <taxon>Lottia</taxon>
    </lineage>
</organism>
<dbReference type="HOGENOM" id="CLU_1706263_0_0_1"/>
<evidence type="ECO:0000256" key="5">
    <source>
        <dbReference type="SAM" id="SignalP"/>
    </source>
</evidence>
<dbReference type="OrthoDB" id="6133562at2759"/>
<evidence type="ECO:0000256" key="1">
    <source>
        <dbReference type="ARBA" id="ARBA00004613"/>
    </source>
</evidence>
<accession>V4CG15</accession>
<evidence type="ECO:0000313" key="7">
    <source>
        <dbReference type="Proteomes" id="UP000030746"/>
    </source>
</evidence>
<dbReference type="SUPFAM" id="SSF57501">
    <property type="entry name" value="Cystine-knot cytokines"/>
    <property type="match status" value="1"/>
</dbReference>
<comment type="similarity">
    <text evidence="2">Belongs to the IL-17 family.</text>
</comment>
<dbReference type="EMBL" id="KB200592">
    <property type="protein sequence ID" value="ESP00995.1"/>
    <property type="molecule type" value="Genomic_DNA"/>
</dbReference>